<sequence>MDAPPRPIEEGWTLSGRLGWLRGRPVLFSAAGGIILALNETAADIWRHLEDGLSPAAIAAELRARGVEAELARAYAESALGEWTRLGLADRRPRRAPEDPAPAAQVLELGGRRIRVACHGDFAPLAALFRHLAAPEGQAAATEFALLAAGGRAHLFRDGVWQAGAASDEAAVLLKGQLLTEILEHGDQALALHAAALLRDGRLLLLGGPPGTGKTTLALALAAAGFGFAGDDVALLYPDGRCAGLPFAPAVKSGAVALLAPRMPGLVAAPAHRRPDRRRVRFPLPDAPVRSRPRPVGWILRLRRRPGMPARLDPLDPAEALRFLLGEAFAAGGELTAEGFDAVCAAISGAETHVLTYSDLDQAVALLARALR</sequence>
<keyword evidence="2" id="KW-1185">Reference proteome</keyword>
<dbReference type="EMBL" id="VFRP01000017">
    <property type="protein sequence ID" value="TPE49144.1"/>
    <property type="molecule type" value="Genomic_DNA"/>
</dbReference>
<reference evidence="1 2" key="1">
    <citation type="submission" date="2019-06" db="EMBL/GenBank/DDBJ databases">
        <title>A novel bacterium of genus Amaricoccus, isolated from marine sediment.</title>
        <authorList>
            <person name="Huang H."/>
            <person name="Mo K."/>
            <person name="Hu Y."/>
        </authorList>
    </citation>
    <scope>NUCLEOTIDE SEQUENCE [LARGE SCALE GENOMIC DNA]</scope>
    <source>
        <strain evidence="1 2">HB172011</strain>
    </source>
</reference>
<organism evidence="1 2">
    <name type="scientific">Amaricoccus solimangrovi</name>
    <dbReference type="NCBI Taxonomy" id="2589815"/>
    <lineage>
        <taxon>Bacteria</taxon>
        <taxon>Pseudomonadati</taxon>
        <taxon>Pseudomonadota</taxon>
        <taxon>Alphaproteobacteria</taxon>
        <taxon>Rhodobacterales</taxon>
        <taxon>Paracoccaceae</taxon>
        <taxon>Amaricoccus</taxon>
    </lineage>
</organism>
<gene>
    <name evidence="1" type="ORF">FJM51_15855</name>
</gene>
<protein>
    <submittedName>
        <fullName evidence="1">PqqD family peptide modification chaperone</fullName>
    </submittedName>
</protein>
<name>A0A501WLW3_9RHOB</name>
<evidence type="ECO:0000313" key="2">
    <source>
        <dbReference type="Proteomes" id="UP000319255"/>
    </source>
</evidence>
<dbReference type="InterPro" id="IPR027417">
    <property type="entry name" value="P-loop_NTPase"/>
</dbReference>
<dbReference type="Gene3D" id="3.40.50.300">
    <property type="entry name" value="P-loop containing nucleotide triphosphate hydrolases"/>
    <property type="match status" value="1"/>
</dbReference>
<dbReference type="Pfam" id="PF05402">
    <property type="entry name" value="PqqD"/>
    <property type="match status" value="1"/>
</dbReference>
<proteinExistence type="predicted"/>
<accession>A0A501WLW3</accession>
<dbReference type="InterPro" id="IPR008792">
    <property type="entry name" value="PQQD"/>
</dbReference>
<evidence type="ECO:0000313" key="1">
    <source>
        <dbReference type="EMBL" id="TPE49144.1"/>
    </source>
</evidence>
<dbReference type="Proteomes" id="UP000319255">
    <property type="component" value="Unassembled WGS sequence"/>
</dbReference>
<dbReference type="AlphaFoldDB" id="A0A501WLW3"/>
<dbReference type="SUPFAM" id="SSF53795">
    <property type="entry name" value="PEP carboxykinase-like"/>
    <property type="match status" value="1"/>
</dbReference>
<comment type="caution">
    <text evidence="1">The sequence shown here is derived from an EMBL/GenBank/DDBJ whole genome shotgun (WGS) entry which is preliminary data.</text>
</comment>
<dbReference type="OrthoDB" id="4544211at2"/>
<dbReference type="RefSeq" id="WP_140455117.1">
    <property type="nucleotide sequence ID" value="NZ_VFRP01000017.1"/>
</dbReference>